<protein>
    <submittedName>
        <fullName evidence="1">Uncharacterized protein</fullName>
    </submittedName>
</protein>
<organism evidence="1 2">
    <name type="scientific">Cereibacter azotoformans</name>
    <dbReference type="NCBI Taxonomy" id="43057"/>
    <lineage>
        <taxon>Bacteria</taxon>
        <taxon>Pseudomonadati</taxon>
        <taxon>Pseudomonadota</taxon>
        <taxon>Alphaproteobacteria</taxon>
        <taxon>Rhodobacterales</taxon>
        <taxon>Paracoccaceae</taxon>
        <taxon>Cereibacter</taxon>
    </lineage>
</organism>
<reference evidence="1 2" key="1">
    <citation type="submission" date="2018-04" db="EMBL/GenBank/DDBJ databases">
        <title>Genomic Encyclopedia of Type Strains, Phase III (KMG-III): the genomes of soil and plant-associated and newly described type strains.</title>
        <authorList>
            <person name="Whitman W."/>
        </authorList>
    </citation>
    <scope>NUCLEOTIDE SEQUENCE [LARGE SCALE GENOMIC DNA]</scope>
    <source>
        <strain evidence="1 2">KA25</strain>
    </source>
</reference>
<gene>
    <name evidence="1" type="ORF">C8J28_1247</name>
</gene>
<accession>A0A2T5JT05</accession>
<dbReference type="Proteomes" id="UP000244060">
    <property type="component" value="Unassembled WGS sequence"/>
</dbReference>
<sequence length="189" mass="21394">MDNLYLCVGTSAGQYAEIRKPDPAIKGRTRDAASLELRRSDRVSQDLRPTLPAFVRKHVPYGAGRTAAPVWLEGHGRLAVARARSILLHRGWFPDLKRDPLAFAQYVLHRMRVPSAVAQEWVRDRPMERLFYLALYETERQALSVLAATGLLKKVDADLAAGLERGFRDEVLVVLGKIVSRYHEEWGHP</sequence>
<dbReference type="EMBL" id="QAOT01000024">
    <property type="protein sequence ID" value="PTR12507.1"/>
    <property type="molecule type" value="Genomic_DNA"/>
</dbReference>
<keyword evidence="2" id="KW-1185">Reference proteome</keyword>
<dbReference type="OrthoDB" id="9989978at2"/>
<name>A0A2T5JT05_9RHOB</name>
<proteinExistence type="predicted"/>
<evidence type="ECO:0000313" key="1">
    <source>
        <dbReference type="EMBL" id="PTR12507.1"/>
    </source>
</evidence>
<dbReference type="AlphaFoldDB" id="A0A2T5JT05"/>
<comment type="caution">
    <text evidence="1">The sequence shown here is derived from an EMBL/GenBank/DDBJ whole genome shotgun (WGS) entry which is preliminary data.</text>
</comment>
<evidence type="ECO:0000313" key="2">
    <source>
        <dbReference type="Proteomes" id="UP000244060"/>
    </source>
</evidence>
<dbReference type="RefSeq" id="WP_146172330.1">
    <property type="nucleotide sequence ID" value="NZ_QAOT01000024.1"/>
</dbReference>